<protein>
    <submittedName>
        <fullName evidence="2">Uncharacterized protein</fullName>
    </submittedName>
</protein>
<accession>A0A075TWQ4</accession>
<name>A0A075TWQ4_9LACO</name>
<dbReference type="Proteomes" id="UP000029079">
    <property type="component" value="Chromosome"/>
</dbReference>
<proteinExistence type="predicted"/>
<dbReference type="KEGG" id="wct:WS74_1103"/>
<dbReference type="STRING" id="759620.WS105_1098"/>
<organism evidence="2 3">
    <name type="scientific">Weissella ceti</name>
    <dbReference type="NCBI Taxonomy" id="759620"/>
    <lineage>
        <taxon>Bacteria</taxon>
        <taxon>Bacillati</taxon>
        <taxon>Bacillota</taxon>
        <taxon>Bacilli</taxon>
        <taxon>Lactobacillales</taxon>
        <taxon>Lactobacillaceae</taxon>
        <taxon>Weissella</taxon>
    </lineage>
</organism>
<keyword evidence="1" id="KW-0472">Membrane</keyword>
<gene>
    <name evidence="2" type="ORF">WS74_1103</name>
</gene>
<keyword evidence="1" id="KW-0812">Transmembrane</keyword>
<dbReference type="AlphaFoldDB" id="A0A075TWQ4"/>
<dbReference type="KEGG" id="wce:WS08_1035"/>
<feature type="transmembrane region" description="Helical" evidence="1">
    <location>
        <begin position="21"/>
        <end position="50"/>
    </location>
</feature>
<evidence type="ECO:0000256" key="1">
    <source>
        <dbReference type="SAM" id="Phobius"/>
    </source>
</evidence>
<sequence>MRNIDSKPWSFRWIMQRLGSAILLIGAVTAAAVALTTLIIAVEELISLIVLQRTINTYTNVYGNAFQTVLWHYLIVFIIVAFWAALDTFVPESKD</sequence>
<reference evidence="3" key="2">
    <citation type="submission" date="2014-08" db="EMBL/GenBank/DDBJ databases">
        <title>Complete genome of Weissella ceti strain WS74 isolated from diseased rainbow trout in Brazil.</title>
        <authorList>
            <person name="Figueiredo H.C.P."/>
            <person name="Leal C.A.G."/>
            <person name="Pereira F.L."/>
            <person name="Soares S.C."/>
            <person name="Dorella F.A."/>
            <person name="Carvalho A.F."/>
            <person name="Azevedo V.A.C."/>
        </authorList>
    </citation>
    <scope>NUCLEOTIDE SEQUENCE [LARGE SCALE GENOMIC DNA]</scope>
    <source>
        <strain evidence="3">WS74</strain>
    </source>
</reference>
<evidence type="ECO:0000313" key="3">
    <source>
        <dbReference type="Proteomes" id="UP000029079"/>
    </source>
</evidence>
<evidence type="ECO:0000313" key="2">
    <source>
        <dbReference type="EMBL" id="AIM63354.1"/>
    </source>
</evidence>
<reference evidence="2 3" key="1">
    <citation type="journal article" date="2014" name="Genome Announc.">
        <title>Complete Genome Sequences of Fish Pathogenic Weissella ceti Strains WS74 and WS105.</title>
        <authorList>
            <person name="Figueiredo H.C."/>
            <person name="Leal C.A."/>
            <person name="Dorella F.A."/>
            <person name="Carvalho A.F."/>
            <person name="Soares S.C."/>
            <person name="Pereira F.L."/>
            <person name="Azevedo V.A."/>
        </authorList>
    </citation>
    <scope>NUCLEOTIDE SEQUENCE [LARGE SCALE GENOMIC DNA]</scope>
    <source>
        <strain evidence="2 3">WS74</strain>
    </source>
</reference>
<keyword evidence="1" id="KW-1133">Transmembrane helix</keyword>
<feature type="transmembrane region" description="Helical" evidence="1">
    <location>
        <begin position="70"/>
        <end position="90"/>
    </location>
</feature>
<dbReference type="OrthoDB" id="2147295at2"/>
<dbReference type="RefSeq" id="WP_009764979.1">
    <property type="nucleotide sequence ID" value="NZ_CP009223.1"/>
</dbReference>
<keyword evidence="3" id="KW-1185">Reference proteome</keyword>
<dbReference type="EMBL" id="CP009223">
    <property type="protein sequence ID" value="AIM63354.1"/>
    <property type="molecule type" value="Genomic_DNA"/>
</dbReference>